<proteinExistence type="predicted"/>
<protein>
    <submittedName>
        <fullName evidence="3">FAD-dependent oxidoreductase</fullName>
    </submittedName>
</protein>
<accession>A0A3P3VTH7</accession>
<comment type="caution">
    <text evidence="3">The sequence shown here is derived from an EMBL/GenBank/DDBJ whole genome shotgun (WGS) entry which is preliminary data.</text>
</comment>
<dbReference type="RefSeq" id="WP_125014489.1">
    <property type="nucleotide sequence ID" value="NZ_QWEZ01000001.1"/>
</dbReference>
<evidence type="ECO:0000313" key="4">
    <source>
        <dbReference type="Proteomes" id="UP000280792"/>
    </source>
</evidence>
<reference evidence="3 4" key="1">
    <citation type="submission" date="2018-08" db="EMBL/GenBank/DDBJ databases">
        <authorList>
            <person name="Khan S.A."/>
        </authorList>
    </citation>
    <scope>NUCLEOTIDE SEQUENCE [LARGE SCALE GENOMIC DNA]</scope>
    <source>
        <strain evidence="3 4">GTF-13</strain>
    </source>
</reference>
<dbReference type="InterPro" id="IPR036188">
    <property type="entry name" value="FAD/NAD-bd_sf"/>
</dbReference>
<dbReference type="GO" id="GO:0016491">
    <property type="term" value="F:oxidoreductase activity"/>
    <property type="evidence" value="ECO:0007669"/>
    <property type="project" value="UniProtKB-KW"/>
</dbReference>
<dbReference type="EMBL" id="QWEZ01000001">
    <property type="protein sequence ID" value="RRJ84063.1"/>
    <property type="molecule type" value="Genomic_DNA"/>
</dbReference>
<dbReference type="Proteomes" id="UP000280792">
    <property type="component" value="Unassembled WGS sequence"/>
</dbReference>
<reference evidence="3 4" key="2">
    <citation type="submission" date="2018-12" db="EMBL/GenBank/DDBJ databases">
        <title>Simiduia agarivorans gen. nov., sp. nov., a marine, agarolytic bacterium isolated from shallow coastal water from Keelung, Taiwan.</title>
        <authorList>
            <person name="Shieh W.Y."/>
        </authorList>
    </citation>
    <scope>NUCLEOTIDE SEQUENCE [LARGE SCALE GENOMIC DNA]</scope>
    <source>
        <strain evidence="3 4">GTF-13</strain>
    </source>
</reference>
<keyword evidence="4" id="KW-1185">Reference proteome</keyword>
<evidence type="ECO:0000313" key="3">
    <source>
        <dbReference type="EMBL" id="RRJ84063.1"/>
    </source>
</evidence>
<organism evidence="3 4">
    <name type="scientific">Aestuariirhabdus litorea</name>
    <dbReference type="NCBI Taxonomy" id="2528527"/>
    <lineage>
        <taxon>Bacteria</taxon>
        <taxon>Pseudomonadati</taxon>
        <taxon>Pseudomonadota</taxon>
        <taxon>Gammaproteobacteria</taxon>
        <taxon>Oceanospirillales</taxon>
        <taxon>Aestuariirhabdaceae</taxon>
        <taxon>Aestuariirhabdus</taxon>
    </lineage>
</organism>
<dbReference type="Pfam" id="PF01266">
    <property type="entry name" value="DAO"/>
    <property type="match status" value="1"/>
</dbReference>
<dbReference type="GO" id="GO:0005737">
    <property type="term" value="C:cytoplasm"/>
    <property type="evidence" value="ECO:0007669"/>
    <property type="project" value="TreeGrafter"/>
</dbReference>
<dbReference type="PANTHER" id="PTHR13847:SF285">
    <property type="entry name" value="FAD DEPENDENT OXIDOREDUCTASE DOMAIN-CONTAINING PROTEIN"/>
    <property type="match status" value="1"/>
</dbReference>
<dbReference type="Gene3D" id="3.30.9.10">
    <property type="entry name" value="D-Amino Acid Oxidase, subunit A, domain 2"/>
    <property type="match status" value="1"/>
</dbReference>
<feature type="domain" description="FAD dependent oxidoreductase" evidence="2">
    <location>
        <begin position="26"/>
        <end position="388"/>
    </location>
</feature>
<dbReference type="Gene3D" id="3.50.50.60">
    <property type="entry name" value="FAD/NAD(P)-binding domain"/>
    <property type="match status" value="1"/>
</dbReference>
<dbReference type="InterPro" id="IPR006076">
    <property type="entry name" value="FAD-dep_OxRdtase"/>
</dbReference>
<evidence type="ECO:0000259" key="2">
    <source>
        <dbReference type="Pfam" id="PF01266"/>
    </source>
</evidence>
<keyword evidence="1" id="KW-0560">Oxidoreductase</keyword>
<name>A0A3P3VTH7_9GAMM</name>
<dbReference type="PANTHER" id="PTHR13847">
    <property type="entry name" value="SARCOSINE DEHYDROGENASE-RELATED"/>
    <property type="match status" value="1"/>
</dbReference>
<dbReference type="AlphaFoldDB" id="A0A3P3VTH7"/>
<gene>
    <name evidence="3" type="ORF">D0544_02785</name>
</gene>
<evidence type="ECO:0000256" key="1">
    <source>
        <dbReference type="ARBA" id="ARBA00023002"/>
    </source>
</evidence>
<dbReference type="SUPFAM" id="SSF51905">
    <property type="entry name" value="FAD/NAD(P)-binding domain"/>
    <property type="match status" value="1"/>
</dbReference>
<sequence length="464" mass="51519">MAISFWFDTLPSTPARASLQQELNVDVAIIGAGFTGLWTAYYLKQQAPQLSVAIVEAEQVGFGASGRNGGWLIGGIAGEGKYLARLEPEACRAGYRQLYGIIDEVERVLEREQIDCDLARGGMIYAAARYPEQLKRIQSELRGLHADGHTEEDFRWMDADELSKQMRMHNGYGGIYSPHCAVIQPGKLVRGLADCVERLGVQILENSPVTAVEGTDLRTAQGRLRASILVPATEGFSDSLMGINRYVLPVQSLIIATEPLAPSQWEEIGMERRPAFSDGGRLTTYGHRSADNRLIFGARGGYCFGGKVRHRFSLSDPEFRLREELMRELFPPLQQARVTHGWGGSLGMARNFAPFALFDPATGIASAGGYGGEGVGATNLFGRTLADLILGQESERTRMPWVFTPASHRQALRRWEPEPIRWLTYRTILSLFSWEDRLYRRQSGPSLLKTLAGATCQQLERLIH</sequence>